<evidence type="ECO:0000259" key="3">
    <source>
        <dbReference type="SMART" id="SM00484"/>
    </source>
</evidence>
<keyword evidence="5" id="KW-1185">Reference proteome</keyword>
<dbReference type="Pfam" id="PF00752">
    <property type="entry name" value="XPG_N"/>
    <property type="match status" value="1"/>
</dbReference>
<evidence type="ECO:0000256" key="2">
    <source>
        <dbReference type="ARBA" id="ARBA00022801"/>
    </source>
</evidence>
<dbReference type="CDD" id="cd09870">
    <property type="entry name" value="PIN_YEN1"/>
    <property type="match status" value="1"/>
</dbReference>
<protein>
    <recommendedName>
        <fullName evidence="3">XPG-I domain-containing protein</fullName>
    </recommendedName>
</protein>
<sequence length="474" mass="52459">MGIDGLWKLVQMAANKQRSFTEIATSEGFKTRPALRAYTLGIDASIWIHKIQQTFVIGHAQTGTNPELRTLLYRLAQLLAVTASVVFVFDSPGHPAFKRGRNVVPADHWLVTDFKDMATAFGFDVHQAPGEAEAELAKMNELGVIDAIVTEDSDVFVFGARTVIRSSMYKDNRKKVSVWTSSAILRHANVKLSLGGLMLIALLVGGNYDGNRLPGCSIGIALACYHLGDELRMRIKALGWADLPMFMDAWRRKLLTTLKEDPSGILGRRYPKLAASIPDTFPNLTIVNLYMHPLTSNFDDMDITPQLCFPDIAKLAQLCEAYFQWGNKTGILRTFRSNLWSGIILRTLLEKVIATDCGEHDKTLNTLLEFRIKKMFPGSVSVLELWPGTINKVVGSALLGVCVVDWESVQKELQASAHFKINIPTVILSEACPAQLALMPSASCWSTGRGPLWLRRIGGLNTTVQVIDLTKDDN</sequence>
<dbReference type="GO" id="GO:0006281">
    <property type="term" value="P:DNA repair"/>
    <property type="evidence" value="ECO:0007669"/>
    <property type="project" value="UniProtKB-ARBA"/>
</dbReference>
<dbReference type="SUPFAM" id="SSF88723">
    <property type="entry name" value="PIN domain-like"/>
    <property type="match status" value="1"/>
</dbReference>
<dbReference type="InterPro" id="IPR036279">
    <property type="entry name" value="5-3_exonuclease_C_sf"/>
</dbReference>
<dbReference type="InterPro" id="IPR029060">
    <property type="entry name" value="PIN-like_dom_sf"/>
</dbReference>
<dbReference type="SMART" id="SM00484">
    <property type="entry name" value="XPGI"/>
    <property type="match status" value="1"/>
</dbReference>
<evidence type="ECO:0000313" key="4">
    <source>
        <dbReference type="EMBL" id="THH00393.1"/>
    </source>
</evidence>
<dbReference type="PANTHER" id="PTHR11081:SF75">
    <property type="entry name" value="ENDONUCLEASE, PUTATIVE (AFU_ORTHOLOGUE AFUA_3G13260)-RELATED"/>
    <property type="match status" value="1"/>
</dbReference>
<dbReference type="Pfam" id="PF00867">
    <property type="entry name" value="XPG_I"/>
    <property type="match status" value="1"/>
</dbReference>
<evidence type="ECO:0000313" key="5">
    <source>
        <dbReference type="Proteomes" id="UP000309038"/>
    </source>
</evidence>
<dbReference type="GO" id="GO:0017108">
    <property type="term" value="F:5'-flap endonuclease activity"/>
    <property type="evidence" value="ECO:0007669"/>
    <property type="project" value="TreeGrafter"/>
</dbReference>
<name>A0A4V3XB37_9APHY</name>
<dbReference type="PRINTS" id="PR00853">
    <property type="entry name" value="XPGRADSUPER"/>
</dbReference>
<dbReference type="InterPro" id="IPR006085">
    <property type="entry name" value="XPG_DNA_repair_N"/>
</dbReference>
<dbReference type="Gene3D" id="3.40.50.1010">
    <property type="entry name" value="5'-nuclease"/>
    <property type="match status" value="2"/>
</dbReference>
<dbReference type="AlphaFoldDB" id="A0A4V3XB37"/>
<comment type="caution">
    <text evidence="4">The sequence shown here is derived from an EMBL/GenBank/DDBJ whole genome shotgun (WGS) entry which is preliminary data.</text>
</comment>
<dbReference type="Proteomes" id="UP000309038">
    <property type="component" value="Unassembled WGS sequence"/>
</dbReference>
<evidence type="ECO:0000256" key="1">
    <source>
        <dbReference type="ARBA" id="ARBA00022722"/>
    </source>
</evidence>
<proteinExistence type="predicted"/>
<reference evidence="4 5" key="1">
    <citation type="submission" date="2019-02" db="EMBL/GenBank/DDBJ databases">
        <title>Genome sequencing of the rare red list fungi Phlebia centrifuga.</title>
        <authorList>
            <person name="Buettner E."/>
            <person name="Kellner H."/>
        </authorList>
    </citation>
    <scope>NUCLEOTIDE SEQUENCE [LARGE SCALE GENOMIC DNA]</scope>
    <source>
        <strain evidence="4 5">DSM 108282</strain>
    </source>
</reference>
<accession>A0A4V3XB37</accession>
<dbReference type="SUPFAM" id="SSF47807">
    <property type="entry name" value="5' to 3' exonuclease, C-terminal subdomain"/>
    <property type="match status" value="1"/>
</dbReference>
<feature type="domain" description="XPG-I" evidence="3">
    <location>
        <begin position="119"/>
        <end position="190"/>
    </location>
</feature>
<keyword evidence="2" id="KW-0378">Hydrolase</keyword>
<gene>
    <name evidence="4" type="ORF">EW026_g2106</name>
</gene>
<keyword evidence="1" id="KW-0540">Nuclease</keyword>
<dbReference type="InterPro" id="IPR006084">
    <property type="entry name" value="XPG/Rad2"/>
</dbReference>
<dbReference type="EMBL" id="SGPJ01000051">
    <property type="protein sequence ID" value="THH00393.1"/>
    <property type="molecule type" value="Genomic_DNA"/>
</dbReference>
<dbReference type="InterPro" id="IPR006086">
    <property type="entry name" value="XPG-I_dom"/>
</dbReference>
<organism evidence="4 5">
    <name type="scientific">Hermanssonia centrifuga</name>
    <dbReference type="NCBI Taxonomy" id="98765"/>
    <lineage>
        <taxon>Eukaryota</taxon>
        <taxon>Fungi</taxon>
        <taxon>Dikarya</taxon>
        <taxon>Basidiomycota</taxon>
        <taxon>Agaricomycotina</taxon>
        <taxon>Agaricomycetes</taxon>
        <taxon>Polyporales</taxon>
        <taxon>Meruliaceae</taxon>
        <taxon>Hermanssonia</taxon>
    </lineage>
</organism>
<dbReference type="PANTHER" id="PTHR11081">
    <property type="entry name" value="FLAP ENDONUCLEASE FAMILY MEMBER"/>
    <property type="match status" value="1"/>
</dbReference>